<evidence type="ECO:0000313" key="2">
    <source>
        <dbReference type="EMBL" id="KAI5313069.1"/>
    </source>
</evidence>
<dbReference type="AlphaFoldDB" id="A0AAD4UVX3"/>
<name>A0AAD4UVX3_PRUDU</name>
<sequence length="80" mass="8608">MGTTSVPVLLPKEGVPLGRQSRASPVQPPCTPFGNSPMIQTTAEAELLAQITSLQQDMAKLHEHNSLLSSKVDETQQLLN</sequence>
<gene>
    <name evidence="2" type="ORF">L3X38_042243</name>
</gene>
<feature type="region of interest" description="Disordered" evidence="1">
    <location>
        <begin position="1"/>
        <end position="35"/>
    </location>
</feature>
<reference evidence="2 3" key="1">
    <citation type="journal article" date="2022" name="G3 (Bethesda)">
        <title>Whole-genome sequence and methylome profiling of the almond [Prunus dulcis (Mill.) D.A. Webb] cultivar 'Nonpareil'.</title>
        <authorList>
            <person name="D'Amico-Willman K.M."/>
            <person name="Ouma W.Z."/>
            <person name="Meulia T."/>
            <person name="Sideli G.M."/>
            <person name="Gradziel T.M."/>
            <person name="Fresnedo-Ramirez J."/>
        </authorList>
    </citation>
    <scope>NUCLEOTIDE SEQUENCE [LARGE SCALE GENOMIC DNA]</scope>
    <source>
        <strain evidence="2">Clone GOH B32 T37-40</strain>
    </source>
</reference>
<dbReference type="EMBL" id="JAJFAZ020000008">
    <property type="protein sequence ID" value="KAI5313069.1"/>
    <property type="molecule type" value="Genomic_DNA"/>
</dbReference>
<proteinExistence type="predicted"/>
<keyword evidence="3" id="KW-1185">Reference proteome</keyword>
<comment type="caution">
    <text evidence="2">The sequence shown here is derived from an EMBL/GenBank/DDBJ whole genome shotgun (WGS) entry which is preliminary data.</text>
</comment>
<dbReference type="Proteomes" id="UP001054821">
    <property type="component" value="Chromosome 8"/>
</dbReference>
<organism evidence="2 3">
    <name type="scientific">Prunus dulcis</name>
    <name type="common">Almond</name>
    <name type="synonym">Amygdalus dulcis</name>
    <dbReference type="NCBI Taxonomy" id="3755"/>
    <lineage>
        <taxon>Eukaryota</taxon>
        <taxon>Viridiplantae</taxon>
        <taxon>Streptophyta</taxon>
        <taxon>Embryophyta</taxon>
        <taxon>Tracheophyta</taxon>
        <taxon>Spermatophyta</taxon>
        <taxon>Magnoliopsida</taxon>
        <taxon>eudicotyledons</taxon>
        <taxon>Gunneridae</taxon>
        <taxon>Pentapetalae</taxon>
        <taxon>rosids</taxon>
        <taxon>fabids</taxon>
        <taxon>Rosales</taxon>
        <taxon>Rosaceae</taxon>
        <taxon>Amygdaloideae</taxon>
        <taxon>Amygdaleae</taxon>
        <taxon>Prunus</taxon>
    </lineage>
</organism>
<protein>
    <submittedName>
        <fullName evidence="2">Uncharacterized protein</fullName>
    </submittedName>
</protein>
<evidence type="ECO:0000313" key="3">
    <source>
        <dbReference type="Proteomes" id="UP001054821"/>
    </source>
</evidence>
<evidence type="ECO:0000256" key="1">
    <source>
        <dbReference type="SAM" id="MobiDB-lite"/>
    </source>
</evidence>
<accession>A0AAD4UVX3</accession>